<feature type="compositionally biased region" description="Basic and acidic residues" evidence="1">
    <location>
        <begin position="322"/>
        <end position="335"/>
    </location>
</feature>
<dbReference type="RefSeq" id="WP_207447786.1">
    <property type="nucleotide sequence ID" value="NZ_CP061094.1"/>
</dbReference>
<evidence type="ECO:0000313" key="3">
    <source>
        <dbReference type="Proteomes" id="UP001518990"/>
    </source>
</evidence>
<gene>
    <name evidence="2" type="ORF">IAI60_12945</name>
</gene>
<name>A0ABS3KDH2_9PROT</name>
<evidence type="ECO:0000256" key="1">
    <source>
        <dbReference type="SAM" id="MobiDB-lite"/>
    </source>
</evidence>
<keyword evidence="3" id="KW-1185">Reference proteome</keyword>
<comment type="caution">
    <text evidence="2">The sequence shown here is derived from an EMBL/GenBank/DDBJ whole genome shotgun (WGS) entry which is preliminary data.</text>
</comment>
<protein>
    <submittedName>
        <fullName evidence="2">Plasmid replication initiator</fullName>
    </submittedName>
</protein>
<dbReference type="Proteomes" id="UP001518990">
    <property type="component" value="Unassembled WGS sequence"/>
</dbReference>
<dbReference type="EMBL" id="JACTNF010000012">
    <property type="protein sequence ID" value="MBO1075514.1"/>
    <property type="molecule type" value="Genomic_DNA"/>
</dbReference>
<organism evidence="2 3">
    <name type="scientific">Roseomonas marmotae</name>
    <dbReference type="NCBI Taxonomy" id="2768161"/>
    <lineage>
        <taxon>Bacteria</taxon>
        <taxon>Pseudomonadati</taxon>
        <taxon>Pseudomonadota</taxon>
        <taxon>Alphaproteobacteria</taxon>
        <taxon>Acetobacterales</taxon>
        <taxon>Roseomonadaceae</taxon>
        <taxon>Roseomonas</taxon>
    </lineage>
</organism>
<dbReference type="Pfam" id="PF04796">
    <property type="entry name" value="RepA_C"/>
    <property type="match status" value="1"/>
</dbReference>
<feature type="region of interest" description="Disordered" evidence="1">
    <location>
        <begin position="295"/>
        <end position="335"/>
    </location>
</feature>
<proteinExistence type="predicted"/>
<reference evidence="2 3" key="1">
    <citation type="submission" date="2020-09" db="EMBL/GenBank/DDBJ databases">
        <title>Roseomonas.</title>
        <authorList>
            <person name="Zhu W."/>
        </authorList>
    </citation>
    <scope>NUCLEOTIDE SEQUENCE [LARGE SCALE GENOMIC DNA]</scope>
    <source>
        <strain evidence="2 3">1311</strain>
    </source>
</reference>
<dbReference type="InterPro" id="IPR006881">
    <property type="entry name" value="RepA_C"/>
</dbReference>
<evidence type="ECO:0000313" key="2">
    <source>
        <dbReference type="EMBL" id="MBO1075514.1"/>
    </source>
</evidence>
<accession>A0ABS3KDH2</accession>
<sequence>MGEVHRLIREHGKEAALRSELPRDVVEAAAGYLASEDTEIGYLYSGWAQSALPHRRLPDEQAWQVQTDRVTLVVSPGHRPSADGLPVPVGVPYGSRARLILLYLQSEALRTSSREVELGRTLHAWLRRLEIPIGGKAMQVVRDQAERISRCRMSFQIRQGGRTGLVNQNILDTSMFVDAEDEAPNGQGSLFIETATLSQSFYDQLRTHPVPVEEAAVRQIANNSMALDVYCWLAYRLHALKEDTPVSWRALHQQFGRAVARQDHFRAHFRGVLQLAMGVYPEAQVTEGPNGLVLKPSRPPVAPRLHAAGGVKGAPRLAAGGPDKDQPGRPDPHTR</sequence>